<organism evidence="1 2">
    <name type="scientific">Cichorium intybus</name>
    <name type="common">Chicory</name>
    <dbReference type="NCBI Taxonomy" id="13427"/>
    <lineage>
        <taxon>Eukaryota</taxon>
        <taxon>Viridiplantae</taxon>
        <taxon>Streptophyta</taxon>
        <taxon>Embryophyta</taxon>
        <taxon>Tracheophyta</taxon>
        <taxon>Spermatophyta</taxon>
        <taxon>Magnoliopsida</taxon>
        <taxon>eudicotyledons</taxon>
        <taxon>Gunneridae</taxon>
        <taxon>Pentapetalae</taxon>
        <taxon>asterids</taxon>
        <taxon>campanulids</taxon>
        <taxon>Asterales</taxon>
        <taxon>Asteraceae</taxon>
        <taxon>Cichorioideae</taxon>
        <taxon>Cichorieae</taxon>
        <taxon>Cichoriinae</taxon>
        <taxon>Cichorium</taxon>
    </lineage>
</organism>
<protein>
    <submittedName>
        <fullName evidence="1">Uncharacterized protein</fullName>
    </submittedName>
</protein>
<comment type="caution">
    <text evidence="1">The sequence shown here is derived from an EMBL/GenBank/DDBJ whole genome shotgun (WGS) entry which is preliminary data.</text>
</comment>
<proteinExistence type="predicted"/>
<sequence length="292" mass="32531">MDAEEIYWAEDNGQWLINEVNFKPPSRQVISIPISVMFTKNGRLLLSFCTFNSPPLFRRNSLILRRNHKTQISMSGQQEIVEHVVLFKVKPDAESSKVAAMVSGLNGLSSLDLTVHLSFGQLLRSRCSSLTFTHMLHSRYRSKEDLRAYAVHPEHVRVVNENKPIIDDIMAVDWISNGASVSPKPGSAMRLTILKLKENLGENEKARVLEAIEGIKDQFQTIEQLSLGENFSHDRAKGYTIASIAVLPGPADLEALDSNVELVNLQKEKIGDSIESVVVVDYVIPSPKAGNL</sequence>
<reference evidence="2" key="1">
    <citation type="journal article" date="2022" name="Mol. Ecol. Resour.">
        <title>The genomes of chicory, endive, great burdock and yacon provide insights into Asteraceae palaeo-polyploidization history and plant inulin production.</title>
        <authorList>
            <person name="Fan W."/>
            <person name="Wang S."/>
            <person name="Wang H."/>
            <person name="Wang A."/>
            <person name="Jiang F."/>
            <person name="Liu H."/>
            <person name="Zhao H."/>
            <person name="Xu D."/>
            <person name="Zhang Y."/>
        </authorList>
    </citation>
    <scope>NUCLEOTIDE SEQUENCE [LARGE SCALE GENOMIC DNA]</scope>
    <source>
        <strain evidence="2">cv. Punajuju</strain>
    </source>
</reference>
<name>A0ACB9H2P4_CICIN</name>
<accession>A0ACB9H2P4</accession>
<evidence type="ECO:0000313" key="1">
    <source>
        <dbReference type="EMBL" id="KAI3789997.1"/>
    </source>
</evidence>
<dbReference type="EMBL" id="CM042009">
    <property type="protein sequence ID" value="KAI3789997.1"/>
    <property type="molecule type" value="Genomic_DNA"/>
</dbReference>
<gene>
    <name evidence="1" type="ORF">L2E82_02806</name>
</gene>
<dbReference type="Proteomes" id="UP001055811">
    <property type="component" value="Linkage Group LG01"/>
</dbReference>
<evidence type="ECO:0000313" key="2">
    <source>
        <dbReference type="Proteomes" id="UP001055811"/>
    </source>
</evidence>
<reference evidence="1 2" key="2">
    <citation type="journal article" date="2022" name="Mol. Ecol. Resour.">
        <title>The genomes of chicory, endive, great burdock and yacon provide insights into Asteraceae paleo-polyploidization history and plant inulin production.</title>
        <authorList>
            <person name="Fan W."/>
            <person name="Wang S."/>
            <person name="Wang H."/>
            <person name="Wang A."/>
            <person name="Jiang F."/>
            <person name="Liu H."/>
            <person name="Zhao H."/>
            <person name="Xu D."/>
            <person name="Zhang Y."/>
        </authorList>
    </citation>
    <scope>NUCLEOTIDE SEQUENCE [LARGE SCALE GENOMIC DNA]</scope>
    <source>
        <strain evidence="2">cv. Punajuju</strain>
        <tissue evidence="1">Leaves</tissue>
    </source>
</reference>
<keyword evidence="2" id="KW-1185">Reference proteome</keyword>